<evidence type="ECO:0000313" key="1">
    <source>
        <dbReference type="EMBL" id="KAJ3501911.1"/>
    </source>
</evidence>
<organism evidence="1 2">
    <name type="scientific">Agrocybe chaxingu</name>
    <dbReference type="NCBI Taxonomy" id="84603"/>
    <lineage>
        <taxon>Eukaryota</taxon>
        <taxon>Fungi</taxon>
        <taxon>Dikarya</taxon>
        <taxon>Basidiomycota</taxon>
        <taxon>Agaricomycotina</taxon>
        <taxon>Agaricomycetes</taxon>
        <taxon>Agaricomycetidae</taxon>
        <taxon>Agaricales</taxon>
        <taxon>Agaricineae</taxon>
        <taxon>Strophariaceae</taxon>
        <taxon>Agrocybe</taxon>
    </lineage>
</organism>
<evidence type="ECO:0000313" key="2">
    <source>
        <dbReference type="Proteomes" id="UP001148786"/>
    </source>
</evidence>
<sequence length="524" mass="58884">MLNSHFQTLAKINCPLTDTELRDVRALRERLATARARQLELIGLPFPLGPSARCVSQKEARIAGDLSTCRALLDPIRKLPVGVIAKILAFYPLSSDSAERHIEVSRLGQISSRWRRAALSVPFFWTTLRLILPDATNPTYADARLYMIDWFARAGPAAPLALHIDVRTPTHDDAILRVEGLDVLVRLVSPYLGRLRYLSLGQAFRWDVLLPFLAQTQFKNLGSLVLSAPGDAPSTQTLDVSNGPLLSEVLPNLRRVKFEQELFMLFNSFSHSVALKDFSLPFNRLTHLTLESVDVKGWSKAMQDCIMLQFGIFHLRGTIGLCQPHRVRSARHAGSLNSSHRVIDADDLGLWGPRANGMFAQMSKLLFLALVRAWPIHVEVFHQLLEHAPYVTELEMELNADIAPFFDALQDRTPVLQAHVPRLTAILVDMAIYYALSATTIDDFPLDGFLDFLESRAGTLKRCRLYIDGDEVHHVVRERFRRVVNKSTSGVSVSLTSQHEMKGRGWRRRLPNPHTSAVALAECE</sequence>
<reference evidence="1" key="1">
    <citation type="submission" date="2022-07" db="EMBL/GenBank/DDBJ databases">
        <title>Genome Sequence of Agrocybe chaxingu.</title>
        <authorList>
            <person name="Buettner E."/>
        </authorList>
    </citation>
    <scope>NUCLEOTIDE SEQUENCE</scope>
    <source>
        <strain evidence="1">MP-N11</strain>
    </source>
</reference>
<comment type="caution">
    <text evidence="1">The sequence shown here is derived from an EMBL/GenBank/DDBJ whole genome shotgun (WGS) entry which is preliminary data.</text>
</comment>
<accession>A0A9W8MTF2</accession>
<protein>
    <recommendedName>
        <fullName evidence="3">F-box domain-containing protein</fullName>
    </recommendedName>
</protein>
<proteinExistence type="predicted"/>
<evidence type="ECO:0008006" key="3">
    <source>
        <dbReference type="Google" id="ProtNLM"/>
    </source>
</evidence>
<gene>
    <name evidence="1" type="ORF">NLJ89_g9126</name>
</gene>
<dbReference type="EMBL" id="JANKHO010001358">
    <property type="protein sequence ID" value="KAJ3501911.1"/>
    <property type="molecule type" value="Genomic_DNA"/>
</dbReference>
<name>A0A9W8MTF2_9AGAR</name>
<dbReference type="OrthoDB" id="3004750at2759"/>
<dbReference type="AlphaFoldDB" id="A0A9W8MTF2"/>
<dbReference type="Proteomes" id="UP001148786">
    <property type="component" value="Unassembled WGS sequence"/>
</dbReference>
<keyword evidence="2" id="KW-1185">Reference proteome</keyword>